<dbReference type="GO" id="GO:0000976">
    <property type="term" value="F:transcription cis-regulatory region binding"/>
    <property type="evidence" value="ECO:0007669"/>
    <property type="project" value="InterPro"/>
</dbReference>
<evidence type="ECO:0000256" key="3">
    <source>
        <dbReference type="SAM" id="Coils"/>
    </source>
</evidence>
<feature type="region of interest" description="Disordered" evidence="4">
    <location>
        <begin position="210"/>
        <end position="229"/>
    </location>
</feature>
<dbReference type="GO" id="GO:0001228">
    <property type="term" value="F:DNA-binding transcription activator activity, RNA polymerase II-specific"/>
    <property type="evidence" value="ECO:0007669"/>
    <property type="project" value="TreeGrafter"/>
</dbReference>
<gene>
    <name evidence="6" type="ORF">HK100_002408</name>
</gene>
<dbReference type="Gene3D" id="1.20.5.170">
    <property type="match status" value="1"/>
</dbReference>
<sequence>MQEYAMYADSISAGSMDGLDSMDAISSEQFFVPSLQTLESLAAFAVKPNSTGKNNKAKNFVVSAENDNGSVTSNSNNHKRKKTKKELEREKYELDESGKPKRGRKLAQDEPVSRRLAQNRVAQRAFRERKVNQVKTLETRVAELEDMLAAATSVGAAPSTTVSATAPAVDPKFAKEIASLKALVADLEERNVKLEAEAQQLRQMVFTFNPQQQQQQPQQNQQLSPFSNTTPFLSISPDTASFPYLATSTASMNDFMATAFSFDSLLASSPSTVAPPTIRSTSNMTEIQDILFDNSMFDTILSSSPFSSNPQQQPQQQPQSPVMLPVESLRLTLALESSTSDSFVPRGVAAIVSALKVIPSLLNQQRVIEELGTQMADYVAQFNISGTGNPSIYTTKLKELKARILAACGSNGKDAQTVAEIFRVAKEAFAMFCQDRMLSIK</sequence>
<feature type="domain" description="BZIP" evidence="5">
    <location>
        <begin position="114"/>
        <end position="129"/>
    </location>
</feature>
<dbReference type="InterPro" id="IPR046347">
    <property type="entry name" value="bZIP_sf"/>
</dbReference>
<evidence type="ECO:0000313" key="6">
    <source>
        <dbReference type="EMBL" id="KAJ3112257.1"/>
    </source>
</evidence>
<reference evidence="6" key="1">
    <citation type="submission" date="2020-05" db="EMBL/GenBank/DDBJ databases">
        <title>Phylogenomic resolution of chytrid fungi.</title>
        <authorList>
            <person name="Stajich J.E."/>
            <person name="Amses K."/>
            <person name="Simmons R."/>
            <person name="Seto K."/>
            <person name="Myers J."/>
            <person name="Bonds A."/>
            <person name="Quandt C.A."/>
            <person name="Barry K."/>
            <person name="Liu P."/>
            <person name="Grigoriev I."/>
            <person name="Longcore J.E."/>
            <person name="James T.Y."/>
        </authorList>
    </citation>
    <scope>NUCLEOTIDE SEQUENCE</scope>
    <source>
        <strain evidence="6">JEL0513</strain>
    </source>
</reference>
<dbReference type="SMART" id="SM00338">
    <property type="entry name" value="BRLZ"/>
    <property type="match status" value="1"/>
</dbReference>
<feature type="region of interest" description="Disordered" evidence="4">
    <location>
        <begin position="46"/>
        <end position="113"/>
    </location>
</feature>
<proteinExistence type="predicted"/>
<dbReference type="InterPro" id="IPR004827">
    <property type="entry name" value="bZIP"/>
</dbReference>
<feature type="compositionally biased region" description="Low complexity" evidence="4">
    <location>
        <begin position="210"/>
        <end position="222"/>
    </location>
</feature>
<keyword evidence="2" id="KW-0539">Nucleus</keyword>
<name>A0AAD5SVF3_9FUNG</name>
<comment type="subcellular location">
    <subcellularLocation>
        <location evidence="1">Nucleus</location>
    </subcellularLocation>
</comment>
<dbReference type="EMBL" id="JADGJH010001560">
    <property type="protein sequence ID" value="KAJ3112257.1"/>
    <property type="molecule type" value="Genomic_DNA"/>
</dbReference>
<feature type="compositionally biased region" description="Basic and acidic residues" evidence="4">
    <location>
        <begin position="85"/>
        <end position="99"/>
    </location>
</feature>
<dbReference type="PROSITE" id="PS00036">
    <property type="entry name" value="BZIP_BASIC"/>
    <property type="match status" value="1"/>
</dbReference>
<evidence type="ECO:0000256" key="4">
    <source>
        <dbReference type="SAM" id="MobiDB-lite"/>
    </source>
</evidence>
<keyword evidence="7" id="KW-1185">Reference proteome</keyword>
<dbReference type="InterPro" id="IPR050936">
    <property type="entry name" value="AP-1-like"/>
</dbReference>
<organism evidence="6 7">
    <name type="scientific">Physocladia obscura</name>
    <dbReference type="NCBI Taxonomy" id="109957"/>
    <lineage>
        <taxon>Eukaryota</taxon>
        <taxon>Fungi</taxon>
        <taxon>Fungi incertae sedis</taxon>
        <taxon>Chytridiomycota</taxon>
        <taxon>Chytridiomycota incertae sedis</taxon>
        <taxon>Chytridiomycetes</taxon>
        <taxon>Chytridiales</taxon>
        <taxon>Chytriomycetaceae</taxon>
        <taxon>Physocladia</taxon>
    </lineage>
</organism>
<evidence type="ECO:0000259" key="5">
    <source>
        <dbReference type="PROSITE" id="PS00036"/>
    </source>
</evidence>
<feature type="coiled-coil region" evidence="3">
    <location>
        <begin position="127"/>
        <end position="204"/>
    </location>
</feature>
<dbReference type="Pfam" id="PF00170">
    <property type="entry name" value="bZIP_1"/>
    <property type="match status" value="1"/>
</dbReference>
<evidence type="ECO:0000256" key="2">
    <source>
        <dbReference type="ARBA" id="ARBA00023242"/>
    </source>
</evidence>
<evidence type="ECO:0000256" key="1">
    <source>
        <dbReference type="ARBA" id="ARBA00004123"/>
    </source>
</evidence>
<accession>A0AAD5SVF3</accession>
<evidence type="ECO:0000313" key="7">
    <source>
        <dbReference type="Proteomes" id="UP001211907"/>
    </source>
</evidence>
<dbReference type="PANTHER" id="PTHR40621:SF6">
    <property type="entry name" value="AP-1-LIKE TRANSCRIPTION FACTOR YAP1-RELATED"/>
    <property type="match status" value="1"/>
</dbReference>
<dbReference type="Proteomes" id="UP001211907">
    <property type="component" value="Unassembled WGS sequence"/>
</dbReference>
<feature type="compositionally biased region" description="Polar residues" evidence="4">
    <location>
        <begin position="65"/>
        <end position="76"/>
    </location>
</feature>
<dbReference type="AlphaFoldDB" id="A0AAD5SVF3"/>
<dbReference type="GO" id="GO:0090575">
    <property type="term" value="C:RNA polymerase II transcription regulator complex"/>
    <property type="evidence" value="ECO:0007669"/>
    <property type="project" value="TreeGrafter"/>
</dbReference>
<dbReference type="SUPFAM" id="SSF57959">
    <property type="entry name" value="Leucine zipper domain"/>
    <property type="match status" value="1"/>
</dbReference>
<dbReference type="CDD" id="cd14688">
    <property type="entry name" value="bZIP_YAP"/>
    <property type="match status" value="1"/>
</dbReference>
<keyword evidence="3" id="KW-0175">Coiled coil</keyword>
<dbReference type="PANTHER" id="PTHR40621">
    <property type="entry name" value="TRANSCRIPTION FACTOR KAPC-RELATED"/>
    <property type="match status" value="1"/>
</dbReference>
<protein>
    <recommendedName>
        <fullName evidence="5">BZIP domain-containing protein</fullName>
    </recommendedName>
</protein>
<comment type="caution">
    <text evidence="6">The sequence shown here is derived from an EMBL/GenBank/DDBJ whole genome shotgun (WGS) entry which is preliminary data.</text>
</comment>